<dbReference type="HOGENOM" id="CLU_067890_2_1_11"/>
<protein>
    <recommendedName>
        <fullName evidence="3">Pyridoxamine 5'-phosphate oxidase putative domain-containing protein</fullName>
    </recommendedName>
</protein>
<dbReference type="InterPro" id="IPR024747">
    <property type="entry name" value="Pyridox_Oxase-rel"/>
</dbReference>
<dbReference type="Pfam" id="PF12900">
    <property type="entry name" value="Pyridox_ox_2"/>
    <property type="match status" value="1"/>
</dbReference>
<dbReference type="Proteomes" id="UP000004830">
    <property type="component" value="Unassembled WGS sequence"/>
</dbReference>
<dbReference type="eggNOG" id="COG3467">
    <property type="taxonomic scope" value="Bacteria"/>
</dbReference>
<evidence type="ECO:0000313" key="2">
    <source>
        <dbReference type="Proteomes" id="UP000004830"/>
    </source>
</evidence>
<evidence type="ECO:0000313" key="1">
    <source>
        <dbReference type="EMBL" id="EGX68463.1"/>
    </source>
</evidence>
<dbReference type="PANTHER" id="PTHR34071">
    <property type="entry name" value="5-NITROIMIDAZOLE ANTIBIOTICS RESISTANCE PROTEIN, NIMA-FAMILY-RELATED PROTEIN-RELATED"/>
    <property type="match status" value="1"/>
</dbReference>
<accession>G1WLE0</accession>
<dbReference type="SUPFAM" id="SSF50475">
    <property type="entry name" value="FMN-binding split barrel"/>
    <property type="match status" value="1"/>
</dbReference>
<dbReference type="PANTHER" id="PTHR34071:SF2">
    <property type="entry name" value="FLAVIN-NUCLEOTIDE-BINDING PROTEIN"/>
    <property type="match status" value="1"/>
</dbReference>
<proteinExistence type="predicted"/>
<dbReference type="Gene3D" id="2.30.110.10">
    <property type="entry name" value="Electron Transport, Fmn-binding Protein, Chain A"/>
    <property type="match status" value="1"/>
</dbReference>
<dbReference type="InterPro" id="IPR012349">
    <property type="entry name" value="Split_barrel_FMN-bd"/>
</dbReference>
<evidence type="ECO:0008006" key="3">
    <source>
        <dbReference type="Google" id="ProtNLM"/>
    </source>
</evidence>
<comment type="caution">
    <text evidence="1">The sequence shown here is derived from an EMBL/GenBank/DDBJ whole genome shotgun (WGS) entry which is preliminary data.</text>
</comment>
<dbReference type="PATRIC" id="fig|742742.3.peg.2133"/>
<keyword evidence="2" id="KW-1185">Reference proteome</keyword>
<gene>
    <name evidence="1" type="ORF">HMPREF9452_02153</name>
</gene>
<reference evidence="1 2" key="1">
    <citation type="submission" date="2011-06" db="EMBL/GenBank/DDBJ databases">
        <title>The Genome Sequence of Collinsella tanakaei YIT 12063.</title>
        <authorList>
            <consortium name="The Broad Institute Genome Sequencing Platform"/>
            <person name="Earl A."/>
            <person name="Ward D."/>
            <person name="Feldgarden M."/>
            <person name="Gevers D."/>
            <person name="Morotomi M."/>
            <person name="Young S.K."/>
            <person name="Zeng Q."/>
            <person name="Gargeya S."/>
            <person name="Fitzgerald M."/>
            <person name="Haas B."/>
            <person name="Abouelleil A."/>
            <person name="Alvarado L."/>
            <person name="Arachchi H.M."/>
            <person name="Berlin A."/>
            <person name="Brown A."/>
            <person name="Chapman S.B."/>
            <person name="Chen Z."/>
            <person name="Dunbar C."/>
            <person name="Freedman E."/>
            <person name="Gearin G."/>
            <person name="Gellesch M."/>
            <person name="Goldberg J."/>
            <person name="Griggs A."/>
            <person name="Gujja S."/>
            <person name="Heiman D."/>
            <person name="Howarth C."/>
            <person name="Larson L."/>
            <person name="Lui A."/>
            <person name="MacDonald P.J.P."/>
            <person name="Mehta T."/>
            <person name="Montmayeur A."/>
            <person name="Murphy C."/>
            <person name="Neiman D."/>
            <person name="Pearson M."/>
            <person name="Priest M."/>
            <person name="Roberts A."/>
            <person name="Saif S."/>
            <person name="Shea T."/>
            <person name="Shenoy N."/>
            <person name="Sisk P."/>
            <person name="Stolte C."/>
            <person name="Sykes S."/>
            <person name="Wortman J."/>
            <person name="Nusbaum C."/>
            <person name="Birren B."/>
        </authorList>
    </citation>
    <scope>NUCLEOTIDE SEQUENCE [LARGE SCALE GENOMIC DNA]</scope>
    <source>
        <strain evidence="1 2">YIT 12063</strain>
    </source>
</reference>
<dbReference type="EMBL" id="ADLS01000033">
    <property type="protein sequence ID" value="EGX68463.1"/>
    <property type="molecule type" value="Genomic_DNA"/>
</dbReference>
<organism evidence="1 2">
    <name type="scientific">Collinsella tanakaei YIT 12063</name>
    <dbReference type="NCBI Taxonomy" id="742742"/>
    <lineage>
        <taxon>Bacteria</taxon>
        <taxon>Bacillati</taxon>
        <taxon>Actinomycetota</taxon>
        <taxon>Coriobacteriia</taxon>
        <taxon>Coriobacteriales</taxon>
        <taxon>Coriobacteriaceae</taxon>
        <taxon>Collinsella</taxon>
    </lineage>
</organism>
<dbReference type="AlphaFoldDB" id="G1WLE0"/>
<sequence>MPRDHPLRGIRFSTAMRLYARAPCSLQNTFRLSHEPTPQGQALNWWRQATAPNPSYLTLNKKGPIVHQPMKQLPERAISEEEAREILHDAEYCVVATVDEDGHPYATPLSYALDKDALLIHTGAAGGQKTEDWERDPRVCVTVAMDMEPVFVEENGEPGFFTTRFASVIATGTVRRVTEMAEVRRALALPCLKYAPEYKDEIGGAIDRELPVTAVWAIDLNHISGKAGRRVPNGKGAVSHR</sequence>
<name>G1WLE0_9ACTN</name>